<protein>
    <recommendedName>
        <fullName evidence="3 9">Nicotinate phosphoribosyltransferase</fullName>
        <ecNumber evidence="3 9">6.3.4.21</ecNumber>
    </recommendedName>
</protein>
<keyword evidence="5 9" id="KW-0436">Ligase</keyword>
<dbReference type="Gene3D" id="3.20.20.70">
    <property type="entry name" value="Aldolase class I"/>
    <property type="match status" value="1"/>
</dbReference>
<sequence length="472" mass="53696">MHTLTDHIGLYTDFYELTMAQSYFFTERIDDVATFDYFFRSTPFDSGYVVYAGLEELLSLITKFSYSQEDIDYLRKQGMKEEFLNYLKDFRFSGNIYSVKEGEIVFPNEPLLTVEANLIEAQLIESLILNYLNFQSLIATKARRIRDVAGERSFADFGLRRAQTLGSIHAARAAVIGGADSTSNTYAGMMYDIPVSGTQAHSWVQSFDDEIEAFRKYAEINPDNTVLLVDTYDTLKSGVPNAIKVAKEMEKQGHRLKAVRLDSGDLAYLSRKVRKMLNKAGLDYVGIVASNQLNERIIKSLIKEQGAKLDGFGVGTELATGQEDGALGGVYKLVESDGKPRLKISENVEKISLPCNKKLVRYFDEEGKFYRDGVLLRDQNPELTIFHPFHYHLNTDVSKLKYEILTEQVIKGGEICIGLRTLKEIKQYSLERFKQLSEEHKRFISPHTYKVGVAKDILDIRDKLIAEVEKDF</sequence>
<evidence type="ECO:0000313" key="14">
    <source>
        <dbReference type="Proteomes" id="UP000251835"/>
    </source>
</evidence>
<dbReference type="PANTHER" id="PTHR11098:SF1">
    <property type="entry name" value="NICOTINATE PHOSPHORIBOSYLTRANSFERASE"/>
    <property type="match status" value="1"/>
</dbReference>
<keyword evidence="14" id="KW-1185">Reference proteome</keyword>
<evidence type="ECO:0000259" key="12">
    <source>
        <dbReference type="Pfam" id="PF17956"/>
    </source>
</evidence>
<dbReference type="Proteomes" id="UP000251835">
    <property type="component" value="Unassembled WGS sequence"/>
</dbReference>
<evidence type="ECO:0000256" key="1">
    <source>
        <dbReference type="ARBA" id="ARBA00004952"/>
    </source>
</evidence>
<feature type="domain" description="Nicotinate phosphoribosyltransferase C-terminal" evidence="12">
    <location>
        <begin position="356"/>
        <end position="458"/>
    </location>
</feature>
<dbReference type="InterPro" id="IPR013785">
    <property type="entry name" value="Aldolase_TIM"/>
</dbReference>
<keyword evidence="4" id="KW-0597">Phosphoprotein</keyword>
<dbReference type="CDD" id="cd01570">
    <property type="entry name" value="NAPRTase_A"/>
    <property type="match status" value="1"/>
</dbReference>
<evidence type="ECO:0000256" key="8">
    <source>
        <dbReference type="ARBA" id="ARBA00048668"/>
    </source>
</evidence>
<dbReference type="NCBIfam" id="NF006695">
    <property type="entry name" value="PRK09243.1-2"/>
    <property type="match status" value="1"/>
</dbReference>
<dbReference type="PANTHER" id="PTHR11098">
    <property type="entry name" value="NICOTINATE PHOSPHORIBOSYLTRANSFERASE"/>
    <property type="match status" value="1"/>
</dbReference>
<dbReference type="InterPro" id="IPR007229">
    <property type="entry name" value="Nic_PRibTrfase-Fam"/>
</dbReference>
<dbReference type="FunFam" id="3.20.20.70:FF:000076">
    <property type="entry name" value="Nicotinate phosphoribosyltransferase"/>
    <property type="match status" value="1"/>
</dbReference>
<proteinExistence type="inferred from homology"/>
<evidence type="ECO:0000256" key="6">
    <source>
        <dbReference type="ARBA" id="ARBA00022642"/>
    </source>
</evidence>
<dbReference type="SUPFAM" id="SSF54675">
    <property type="entry name" value="Nicotinate/Quinolinate PRTase N-terminal domain-like"/>
    <property type="match status" value="1"/>
</dbReference>
<keyword evidence="7 9" id="KW-0808">Transferase</keyword>
<evidence type="ECO:0000259" key="10">
    <source>
        <dbReference type="Pfam" id="PF04095"/>
    </source>
</evidence>
<feature type="domain" description="Nicotinate phosphoribosyltransferase N-terminal" evidence="11">
    <location>
        <begin position="10"/>
        <end position="133"/>
    </location>
</feature>
<dbReference type="PIRSF" id="PIRSF000484">
    <property type="entry name" value="NAPRT"/>
    <property type="match status" value="1"/>
</dbReference>
<dbReference type="InterPro" id="IPR041525">
    <property type="entry name" value="N/Namide_PRibTrfase"/>
</dbReference>
<accession>A0A7L4UNG4</accession>
<dbReference type="OrthoDB" id="9770610at2"/>
<dbReference type="EC" id="6.3.4.21" evidence="3 9"/>
<dbReference type="NCBIfam" id="NF009131">
    <property type="entry name" value="PRK12484.1"/>
    <property type="match status" value="1"/>
</dbReference>
<evidence type="ECO:0000256" key="4">
    <source>
        <dbReference type="ARBA" id="ARBA00022553"/>
    </source>
</evidence>
<keyword evidence="13" id="KW-0328">Glycosyltransferase</keyword>
<evidence type="ECO:0000259" key="11">
    <source>
        <dbReference type="Pfam" id="PF17767"/>
    </source>
</evidence>
<dbReference type="UniPathway" id="UPA00253">
    <property type="reaction ID" value="UER00457"/>
</dbReference>
<comment type="function">
    <text evidence="9">Catalyzes the first step in the biosynthesis of NAD from nicotinic acid, the ATP-dependent synthesis of beta-nicotinate D-ribonucleotide from nicotinate and 5-phospho-D-ribose 1-phosphate.</text>
</comment>
<dbReference type="GO" id="GO:0034355">
    <property type="term" value="P:NAD+ biosynthetic process via the salvage pathway"/>
    <property type="evidence" value="ECO:0007669"/>
    <property type="project" value="TreeGrafter"/>
</dbReference>
<dbReference type="Pfam" id="PF17767">
    <property type="entry name" value="NAPRTase_N"/>
    <property type="match status" value="1"/>
</dbReference>
<comment type="PTM">
    <text evidence="9">Transiently phosphorylated on a His residue during the reaction cycle. Phosphorylation strongly increases the affinity for substrates and increases the rate of nicotinate D-ribonucleotide production. Dephosphorylation regenerates the low-affinity form of the enzyme, leading to product release.</text>
</comment>
<comment type="catalytic activity">
    <reaction evidence="8 9">
        <text>5-phospho-alpha-D-ribose 1-diphosphate + nicotinate + ATP + H2O = nicotinate beta-D-ribonucleotide + ADP + phosphate + diphosphate</text>
        <dbReference type="Rhea" id="RHEA:36163"/>
        <dbReference type="ChEBI" id="CHEBI:15377"/>
        <dbReference type="ChEBI" id="CHEBI:30616"/>
        <dbReference type="ChEBI" id="CHEBI:32544"/>
        <dbReference type="ChEBI" id="CHEBI:33019"/>
        <dbReference type="ChEBI" id="CHEBI:43474"/>
        <dbReference type="ChEBI" id="CHEBI:57502"/>
        <dbReference type="ChEBI" id="CHEBI:58017"/>
        <dbReference type="ChEBI" id="CHEBI:456216"/>
        <dbReference type="EC" id="6.3.4.21"/>
    </reaction>
</comment>
<evidence type="ECO:0000256" key="3">
    <source>
        <dbReference type="ARBA" id="ARBA00013236"/>
    </source>
</evidence>
<dbReference type="GO" id="GO:0004516">
    <property type="term" value="F:nicotinate phosphoribosyltransferase activity"/>
    <property type="evidence" value="ECO:0007669"/>
    <property type="project" value="UniProtKB-UniRule"/>
</dbReference>
<gene>
    <name evidence="13" type="ORF">C7377_1732</name>
</gene>
<dbReference type="Gene3D" id="3.20.140.10">
    <property type="entry name" value="nicotinate phosphoribosyltransferase"/>
    <property type="match status" value="1"/>
</dbReference>
<dbReference type="Pfam" id="PF17956">
    <property type="entry name" value="NAPRTase_C"/>
    <property type="match status" value="1"/>
</dbReference>
<dbReference type="GO" id="GO:0047280">
    <property type="term" value="F:nicotinamide phosphoribosyltransferase activity"/>
    <property type="evidence" value="ECO:0007669"/>
    <property type="project" value="UniProtKB-ARBA"/>
</dbReference>
<comment type="caution">
    <text evidence="13">The sequence shown here is derived from an EMBL/GenBank/DDBJ whole genome shotgun (WGS) entry which is preliminary data.</text>
</comment>
<name>A0A7L4UNG4_BALHA</name>
<evidence type="ECO:0000313" key="13">
    <source>
        <dbReference type="EMBL" id="PVX50082.1"/>
    </source>
</evidence>
<comment type="similarity">
    <text evidence="2 9">Belongs to the NAPRTase family.</text>
</comment>
<evidence type="ECO:0000256" key="5">
    <source>
        <dbReference type="ARBA" id="ARBA00022598"/>
    </source>
</evidence>
<dbReference type="RefSeq" id="WP_116496940.1">
    <property type="nucleotide sequence ID" value="NZ_QENZ01000005.1"/>
</dbReference>
<dbReference type="InterPro" id="IPR041619">
    <property type="entry name" value="NAPRTase_C"/>
</dbReference>
<dbReference type="GO" id="GO:0005829">
    <property type="term" value="C:cytosol"/>
    <property type="evidence" value="ECO:0007669"/>
    <property type="project" value="TreeGrafter"/>
</dbReference>
<dbReference type="InterPro" id="IPR006405">
    <property type="entry name" value="Nic_PRibTrfase_pncB"/>
</dbReference>
<dbReference type="NCBIfam" id="TIGR01513">
    <property type="entry name" value="NAPRTase_put"/>
    <property type="match status" value="1"/>
</dbReference>
<keyword evidence="6 9" id="KW-0662">Pyridine nucleotide biosynthesis</keyword>
<organism evidence="13 14">
    <name type="scientific">Balneicella halophila</name>
    <dbReference type="NCBI Taxonomy" id="1537566"/>
    <lineage>
        <taxon>Bacteria</taxon>
        <taxon>Pseudomonadati</taxon>
        <taxon>Bacteroidota</taxon>
        <taxon>Bacteroidia</taxon>
        <taxon>Bacteroidales</taxon>
        <taxon>Balneicellaceae</taxon>
        <taxon>Balneicella</taxon>
    </lineage>
</organism>
<evidence type="ECO:0000256" key="2">
    <source>
        <dbReference type="ARBA" id="ARBA00010897"/>
    </source>
</evidence>
<dbReference type="Pfam" id="PF04095">
    <property type="entry name" value="NAPRTase"/>
    <property type="match status" value="1"/>
</dbReference>
<reference evidence="13 14" key="1">
    <citation type="submission" date="2018-05" db="EMBL/GenBank/DDBJ databases">
        <title>Genomic Encyclopedia of Type Strains, Phase IV (KMG-IV): sequencing the most valuable type-strain genomes for metagenomic binning, comparative biology and taxonomic classification.</title>
        <authorList>
            <person name="Goeker M."/>
        </authorList>
    </citation>
    <scope>NUCLEOTIDE SEQUENCE [LARGE SCALE GENOMIC DNA]</scope>
    <source>
        <strain evidence="13 14">DSM 28579</strain>
    </source>
</reference>
<dbReference type="EMBL" id="QENZ01000005">
    <property type="protein sequence ID" value="PVX50082.1"/>
    <property type="molecule type" value="Genomic_DNA"/>
</dbReference>
<feature type="domain" description="Nicotinate/nicotinamide phosphoribosyltransferase" evidence="10">
    <location>
        <begin position="154"/>
        <end position="350"/>
    </location>
</feature>
<dbReference type="SUPFAM" id="SSF51690">
    <property type="entry name" value="Nicotinate/Quinolinate PRTase C-terminal domain-like"/>
    <property type="match status" value="1"/>
</dbReference>
<dbReference type="InterPro" id="IPR036068">
    <property type="entry name" value="Nicotinate_pribotase-like_C"/>
</dbReference>
<evidence type="ECO:0000256" key="7">
    <source>
        <dbReference type="ARBA" id="ARBA00022679"/>
    </source>
</evidence>
<dbReference type="InterPro" id="IPR040727">
    <property type="entry name" value="NAPRTase_N"/>
</dbReference>
<evidence type="ECO:0000256" key="9">
    <source>
        <dbReference type="RuleBase" id="RU365100"/>
    </source>
</evidence>
<comment type="pathway">
    <text evidence="1 9">Cofactor biosynthesis; NAD(+) biosynthesis; nicotinate D-ribonucleotide from nicotinate: step 1/1.</text>
</comment>
<dbReference type="AlphaFoldDB" id="A0A7L4UNG4"/>